<feature type="chain" id="PRO_5034613884" evidence="3">
    <location>
        <begin position="38"/>
        <end position="240"/>
    </location>
</feature>
<feature type="domain" description="WAP" evidence="5">
    <location>
        <begin position="146"/>
        <end position="193"/>
    </location>
</feature>
<dbReference type="GO" id="GO:0005576">
    <property type="term" value="C:extracellular region"/>
    <property type="evidence" value="ECO:0007669"/>
    <property type="project" value="InterPro"/>
</dbReference>
<dbReference type="Pfam" id="PF00095">
    <property type="entry name" value="WAP"/>
    <property type="match status" value="3"/>
</dbReference>
<dbReference type="PROSITE" id="PS00280">
    <property type="entry name" value="BPTI_KUNITZ_1"/>
    <property type="match status" value="1"/>
</dbReference>
<dbReference type="Pfam" id="PF00014">
    <property type="entry name" value="Kunitz_BPTI"/>
    <property type="match status" value="1"/>
</dbReference>
<name>A0A8C5V1D7_MICMU</name>
<dbReference type="GeneTree" id="ENSGT00940000162037"/>
<feature type="domain" description="WAP" evidence="5">
    <location>
        <begin position="194"/>
        <end position="239"/>
    </location>
</feature>
<evidence type="ECO:0000256" key="1">
    <source>
        <dbReference type="ARBA" id="ARBA00022690"/>
    </source>
</evidence>
<dbReference type="Gene3D" id="4.10.410.10">
    <property type="entry name" value="Pancreatic trypsin inhibitor Kunitz domain"/>
    <property type="match status" value="1"/>
</dbReference>
<keyword evidence="7" id="KW-1185">Reference proteome</keyword>
<dbReference type="InterPro" id="IPR036880">
    <property type="entry name" value="Kunitz_BPTI_sf"/>
</dbReference>
<feature type="domain" description="BPTI/Kunitz inhibitor" evidence="4">
    <location>
        <begin position="94"/>
        <end position="144"/>
    </location>
</feature>
<dbReference type="SUPFAM" id="SSF57256">
    <property type="entry name" value="Elafin-like"/>
    <property type="match status" value="3"/>
</dbReference>
<organism evidence="6 7">
    <name type="scientific">Microcebus murinus</name>
    <name type="common">Gray mouse lemur</name>
    <name type="synonym">Lemur murinus</name>
    <dbReference type="NCBI Taxonomy" id="30608"/>
    <lineage>
        <taxon>Eukaryota</taxon>
        <taxon>Metazoa</taxon>
        <taxon>Chordata</taxon>
        <taxon>Craniata</taxon>
        <taxon>Vertebrata</taxon>
        <taxon>Euteleostomi</taxon>
        <taxon>Mammalia</taxon>
        <taxon>Eutheria</taxon>
        <taxon>Euarchontoglires</taxon>
        <taxon>Primates</taxon>
        <taxon>Strepsirrhini</taxon>
        <taxon>Lemuriformes</taxon>
        <taxon>Cheirogaleidae</taxon>
        <taxon>Microcebus</taxon>
    </lineage>
</organism>
<dbReference type="SMART" id="SM00217">
    <property type="entry name" value="WAP"/>
    <property type="match status" value="3"/>
</dbReference>
<dbReference type="EMBL" id="ABDC03021831">
    <property type="status" value="NOT_ANNOTATED_CDS"/>
    <property type="molecule type" value="Genomic_DNA"/>
</dbReference>
<reference evidence="6" key="2">
    <citation type="submission" date="2025-08" db="UniProtKB">
        <authorList>
            <consortium name="Ensembl"/>
        </authorList>
    </citation>
    <scope>IDENTIFICATION</scope>
</reference>
<dbReference type="GO" id="GO:0004867">
    <property type="term" value="F:serine-type endopeptidase inhibitor activity"/>
    <property type="evidence" value="ECO:0007669"/>
    <property type="project" value="InterPro"/>
</dbReference>
<dbReference type="PROSITE" id="PS50279">
    <property type="entry name" value="BPTI_KUNITZ_2"/>
    <property type="match status" value="1"/>
</dbReference>
<dbReference type="SMART" id="SM00131">
    <property type="entry name" value="KU"/>
    <property type="match status" value="1"/>
</dbReference>
<dbReference type="Proteomes" id="UP000694394">
    <property type="component" value="Chromosome 18"/>
</dbReference>
<dbReference type="PANTHER" id="PTHR47769">
    <property type="entry name" value="WAP FOUR-DISULFIDE CORE DOMAIN PROTEIN 8"/>
    <property type="match status" value="1"/>
</dbReference>
<dbReference type="InterPro" id="IPR008197">
    <property type="entry name" value="WAP_dom"/>
</dbReference>
<dbReference type="InterPro" id="IPR036645">
    <property type="entry name" value="Elafin-like_sf"/>
</dbReference>
<dbReference type="InterPro" id="IPR020901">
    <property type="entry name" value="Prtase_inh_Kunz-CS"/>
</dbReference>
<dbReference type="InterPro" id="IPR002223">
    <property type="entry name" value="Kunitz_BPTI"/>
</dbReference>
<dbReference type="PRINTS" id="PR00759">
    <property type="entry name" value="BASICPTASE"/>
</dbReference>
<feature type="domain" description="WAP" evidence="5">
    <location>
        <begin position="43"/>
        <end position="90"/>
    </location>
</feature>
<dbReference type="CDD" id="cd00109">
    <property type="entry name" value="Kunitz-type"/>
    <property type="match status" value="1"/>
</dbReference>
<dbReference type="PROSITE" id="PS51390">
    <property type="entry name" value="WAP"/>
    <property type="match status" value="3"/>
</dbReference>
<dbReference type="PANTHER" id="PTHR47769:SF1">
    <property type="entry name" value="WAP FOUR-DISULFIDE CORE DOMAIN PROTEIN 8"/>
    <property type="match status" value="1"/>
</dbReference>
<keyword evidence="1" id="KW-0646">Protease inhibitor</keyword>
<feature type="signal peptide" evidence="3">
    <location>
        <begin position="1"/>
        <end position="37"/>
    </location>
</feature>
<dbReference type="Ensembl" id="ENSMICT00000011954.3">
    <property type="protein sequence ID" value="ENSMICP00000010884.3"/>
    <property type="gene ID" value="ENSMICG00000011960.3"/>
</dbReference>
<protein>
    <submittedName>
        <fullName evidence="6">WAP four-disulfide core domain 8</fullName>
    </submittedName>
</protein>
<accession>A0A8C5V1D7</accession>
<reference evidence="6" key="1">
    <citation type="submission" date="2016-12" db="EMBL/GenBank/DDBJ databases">
        <title>Mouse lemur reference genome and diversity panel.</title>
        <authorList>
            <person name="Harris R."/>
            <person name="Larsen P."/>
            <person name="Liu Y."/>
            <person name="Hughes D.S."/>
            <person name="Murali S."/>
            <person name="Raveendran M."/>
            <person name="Korchina V."/>
            <person name="Wang M."/>
            <person name="Jhangiani S."/>
            <person name="Bandaranaike D."/>
            <person name="Bellair M."/>
            <person name="Blankenburg K."/>
            <person name="Chao H."/>
            <person name="Dahdouli M."/>
            <person name="Dinh H."/>
            <person name="Doddapaneni H."/>
            <person name="English A."/>
            <person name="Firestine M."/>
            <person name="Gnanaolivu R."/>
            <person name="Gross S."/>
            <person name="Hernandez B."/>
            <person name="Javaid M."/>
            <person name="Jayaseelan J."/>
            <person name="Jones J."/>
            <person name="Khan Z."/>
            <person name="Kovar C."/>
            <person name="Kurapati P."/>
            <person name="Le B."/>
            <person name="Lee S."/>
            <person name="Li M."/>
            <person name="Mathew T."/>
            <person name="Narasimhan A."/>
            <person name="Ngo D."/>
            <person name="Nguyen L."/>
            <person name="Okwuonu G."/>
            <person name="Ongeri F."/>
            <person name="Osuji N."/>
            <person name="Pu L.-L."/>
            <person name="Puazo M."/>
            <person name="Quiroz J."/>
            <person name="Raj R."/>
            <person name="Rajbhandari K."/>
            <person name="Reid J.G."/>
            <person name="Santibanez J."/>
            <person name="Sexton D."/>
            <person name="Skinner E."/>
            <person name="Vee V."/>
            <person name="Weissenberger G."/>
            <person name="Wu Y."/>
            <person name="Xin Y."/>
            <person name="Han Y."/>
            <person name="Campbell C."/>
            <person name="Brown A."/>
            <person name="Sullivan B."/>
            <person name="Shelton J."/>
            <person name="Brown S."/>
            <person name="Dudchenko O."/>
            <person name="Machol I."/>
            <person name="Durand N."/>
            <person name="Shamim M."/>
            <person name="Lieberman A."/>
            <person name="Muzny D.M."/>
            <person name="Richards S."/>
            <person name="Yoder A."/>
            <person name="Worley K.C."/>
            <person name="Rogers J."/>
            <person name="Gibbs R.A."/>
        </authorList>
    </citation>
    <scope>NUCLEOTIDE SEQUENCE [LARGE SCALE GENOMIC DNA]</scope>
</reference>
<evidence type="ECO:0000259" key="4">
    <source>
        <dbReference type="PROSITE" id="PS50279"/>
    </source>
</evidence>
<keyword evidence="2" id="KW-1015">Disulfide bond</keyword>
<evidence type="ECO:0000256" key="3">
    <source>
        <dbReference type="SAM" id="SignalP"/>
    </source>
</evidence>
<dbReference type="AlphaFoldDB" id="A0A8C5V1D7"/>
<evidence type="ECO:0000313" key="7">
    <source>
        <dbReference type="Proteomes" id="UP000694394"/>
    </source>
</evidence>
<gene>
    <name evidence="6" type="primary">WFDC8</name>
</gene>
<evidence type="ECO:0000259" key="5">
    <source>
        <dbReference type="PROSITE" id="PS51390"/>
    </source>
</evidence>
<keyword evidence="3" id="KW-0732">Signal</keyword>
<dbReference type="Gene3D" id="4.10.75.10">
    <property type="entry name" value="Elafin-like"/>
    <property type="match status" value="3"/>
</dbReference>
<reference evidence="6" key="3">
    <citation type="submission" date="2025-09" db="UniProtKB">
        <authorList>
            <consortium name="Ensembl"/>
        </authorList>
    </citation>
    <scope>IDENTIFICATION</scope>
</reference>
<proteinExistence type="predicted"/>
<dbReference type="SUPFAM" id="SSF57362">
    <property type="entry name" value="BPTI-like"/>
    <property type="match status" value="1"/>
</dbReference>
<evidence type="ECO:0000256" key="2">
    <source>
        <dbReference type="ARBA" id="ARBA00023157"/>
    </source>
</evidence>
<evidence type="ECO:0000313" key="6">
    <source>
        <dbReference type="Ensembl" id="ENSMICP00000010884.3"/>
    </source>
</evidence>
<dbReference type="PRINTS" id="PR00003">
    <property type="entry name" value="4DISULPHCORE"/>
</dbReference>
<sequence length="240" mass="26541">GWIRTEGGLLSLHTCSLSWRGVIFLLLLSLSLGKTSASLGAQTKGKPGVCPRERITCEANILDFCEIDLDCAGHLKCCRFACRNMCLDPYQEPCAQPLKEGICKLRLLRWYFDFDRGSCKSFIYRGCFGNANNFLSFDDCTKACTSAVKAGQCPLFPLASRMECPPWCRSDADCPESNKCCESTCGFVCAKAWTVKAGFCPRMPLVCPVINKPKCLQDNDCPLAEKCCTDCGLKCMEPRI</sequence>